<keyword evidence="4" id="KW-0804">Transcription</keyword>
<gene>
    <name evidence="6" type="ORF">H735_00620</name>
</gene>
<dbReference type="AlphaFoldDB" id="A0A0C1ZFW7"/>
<organism evidence="6 7">
    <name type="scientific">Vibrio owensii CAIM 1854 = LMG 25443</name>
    <dbReference type="NCBI Taxonomy" id="1229493"/>
    <lineage>
        <taxon>Bacteria</taxon>
        <taxon>Pseudomonadati</taxon>
        <taxon>Pseudomonadota</taxon>
        <taxon>Gammaproteobacteria</taxon>
        <taxon>Vibrionales</taxon>
        <taxon>Vibrionaceae</taxon>
        <taxon>Vibrio</taxon>
    </lineage>
</organism>
<dbReference type="InterPro" id="IPR050389">
    <property type="entry name" value="LysR-type_TF"/>
</dbReference>
<evidence type="ECO:0000313" key="7">
    <source>
        <dbReference type="Proteomes" id="UP000031586"/>
    </source>
</evidence>
<evidence type="ECO:0000256" key="2">
    <source>
        <dbReference type="ARBA" id="ARBA00023015"/>
    </source>
</evidence>
<dbReference type="Gene3D" id="3.40.190.10">
    <property type="entry name" value="Periplasmic binding protein-like II"/>
    <property type="match status" value="2"/>
</dbReference>
<dbReference type="SUPFAM" id="SSF46785">
    <property type="entry name" value="Winged helix' DNA-binding domain"/>
    <property type="match status" value="1"/>
</dbReference>
<dbReference type="GO" id="GO:0003700">
    <property type="term" value="F:DNA-binding transcription factor activity"/>
    <property type="evidence" value="ECO:0007669"/>
    <property type="project" value="InterPro"/>
</dbReference>
<dbReference type="PATRIC" id="fig|1229493.5.peg.2802"/>
<dbReference type="GO" id="GO:0003677">
    <property type="term" value="F:DNA binding"/>
    <property type="evidence" value="ECO:0007669"/>
    <property type="project" value="UniProtKB-KW"/>
</dbReference>
<evidence type="ECO:0000256" key="3">
    <source>
        <dbReference type="ARBA" id="ARBA00023125"/>
    </source>
</evidence>
<keyword evidence="3" id="KW-0238">DNA-binding</keyword>
<evidence type="ECO:0000313" key="6">
    <source>
        <dbReference type="EMBL" id="KIF54879.1"/>
    </source>
</evidence>
<dbReference type="SUPFAM" id="SSF53850">
    <property type="entry name" value="Periplasmic binding protein-like II"/>
    <property type="match status" value="1"/>
</dbReference>
<dbReference type="Pfam" id="PF03466">
    <property type="entry name" value="LysR_substrate"/>
    <property type="match status" value="1"/>
</dbReference>
<comment type="similarity">
    <text evidence="1">Belongs to the LysR transcriptional regulatory family.</text>
</comment>
<accession>A0A0C1ZFW7</accession>
<dbReference type="RefSeq" id="WP_020193929.1">
    <property type="nucleotide sequence ID" value="NZ_BAOH01000001.1"/>
</dbReference>
<evidence type="ECO:0000256" key="4">
    <source>
        <dbReference type="ARBA" id="ARBA00023163"/>
    </source>
</evidence>
<comment type="caution">
    <text evidence="6">The sequence shown here is derived from an EMBL/GenBank/DDBJ whole genome shotgun (WGS) entry which is preliminary data.</text>
</comment>
<dbReference type="InterPro" id="IPR005119">
    <property type="entry name" value="LysR_subst-bd"/>
</dbReference>
<dbReference type="Proteomes" id="UP000031586">
    <property type="component" value="Unassembled WGS sequence"/>
</dbReference>
<dbReference type="Pfam" id="PF00126">
    <property type="entry name" value="HTH_1"/>
    <property type="match status" value="1"/>
</dbReference>
<dbReference type="InterPro" id="IPR036388">
    <property type="entry name" value="WH-like_DNA-bd_sf"/>
</dbReference>
<keyword evidence="2" id="KW-0805">Transcription regulation</keyword>
<proteinExistence type="inferred from homology"/>
<dbReference type="PANTHER" id="PTHR30118:SF15">
    <property type="entry name" value="TRANSCRIPTIONAL REGULATORY PROTEIN"/>
    <property type="match status" value="1"/>
</dbReference>
<protein>
    <submittedName>
        <fullName evidence="6">LysR family transcriptional regulator</fullName>
    </submittedName>
</protein>
<name>A0A0C1ZFW7_9VIBR</name>
<dbReference type="PANTHER" id="PTHR30118">
    <property type="entry name" value="HTH-TYPE TRANSCRIPTIONAL REGULATOR LEUO-RELATED"/>
    <property type="match status" value="1"/>
</dbReference>
<evidence type="ECO:0000259" key="5">
    <source>
        <dbReference type="PROSITE" id="PS50931"/>
    </source>
</evidence>
<dbReference type="InterPro" id="IPR036390">
    <property type="entry name" value="WH_DNA-bd_sf"/>
</dbReference>
<dbReference type="PROSITE" id="PS50931">
    <property type="entry name" value="HTH_LYSR"/>
    <property type="match status" value="1"/>
</dbReference>
<dbReference type="EMBL" id="JPRD01000003">
    <property type="protein sequence ID" value="KIF54879.1"/>
    <property type="molecule type" value="Genomic_DNA"/>
</dbReference>
<evidence type="ECO:0000256" key="1">
    <source>
        <dbReference type="ARBA" id="ARBA00009437"/>
    </source>
</evidence>
<sequence length="318" mass="36116">MKWDEVCSVKDDIQWRNIDLNLLVTFSYLYRYRSVSLAAEKSFVSQSAMSHSLSRLRVLFDDPLFERKGHKMDPTEHAHHIAPTVHHLLDSIAKDLLTKSAFLPENYSGVCRIGLTDYAEFIFAPLLYDEIRKRAPEAQISFINVNRSNYVAITEHDKLDVIIGSMPVLDDNFESQYLYTEKHVCLCDKRVLKGETQLSIHAFANIEQALVSPDGSLSTQVDKKLAEHGLSRKVTVASRNFLTIRNLLKQRELVAIVPEKMAQAEGFSDDLVSVQPPIAVADFDIAMLWHTSRNNEDKGIWLRQLVAELITGSNEDSL</sequence>
<dbReference type="InterPro" id="IPR000847">
    <property type="entry name" value="LysR_HTH_N"/>
</dbReference>
<reference evidence="6 7" key="1">
    <citation type="submission" date="2014-07" db="EMBL/GenBank/DDBJ databases">
        <title>Unique and conserved regions in Vibrio harveyi and related species in comparison with the shrimp pathogen Vibrio harveyi CAIM 1792.</title>
        <authorList>
            <person name="Espinoza-Valles I."/>
            <person name="Vora G."/>
            <person name="Leekitcharoenphon P."/>
            <person name="Ussery D."/>
            <person name="Hoj L."/>
            <person name="Gomez-Gil B."/>
        </authorList>
    </citation>
    <scope>NUCLEOTIDE SEQUENCE [LARGE SCALE GENOMIC DNA]</scope>
    <source>
        <strain evidence="7">CAIM 1854 / LMG 25443</strain>
    </source>
</reference>
<dbReference type="Gene3D" id="1.10.10.10">
    <property type="entry name" value="Winged helix-like DNA-binding domain superfamily/Winged helix DNA-binding domain"/>
    <property type="match status" value="1"/>
</dbReference>
<feature type="domain" description="HTH lysR-type" evidence="5">
    <location>
        <begin position="18"/>
        <end position="75"/>
    </location>
</feature>